<evidence type="ECO:0000256" key="3">
    <source>
        <dbReference type="ARBA" id="ARBA00022991"/>
    </source>
</evidence>
<keyword evidence="1" id="KW-0285">Flavoprotein</keyword>
<evidence type="ECO:0000259" key="5">
    <source>
        <dbReference type="PROSITE" id="PS50112"/>
    </source>
</evidence>
<dbReference type="NCBIfam" id="TIGR00229">
    <property type="entry name" value="sensory_box"/>
    <property type="match status" value="1"/>
</dbReference>
<evidence type="ECO:0000313" key="8">
    <source>
        <dbReference type="Proteomes" id="UP000029493"/>
    </source>
</evidence>
<dbReference type="KEGG" id="psw:LK03_09720"/>
<dbReference type="CDD" id="cd00130">
    <property type="entry name" value="PAS"/>
    <property type="match status" value="1"/>
</dbReference>
<dbReference type="InterPro" id="IPR001610">
    <property type="entry name" value="PAC"/>
</dbReference>
<reference evidence="7 8" key="1">
    <citation type="submission" date="2014-09" db="EMBL/GenBank/DDBJ databases">
        <authorList>
            <person name="Chan K.-G."/>
        </authorList>
    </citation>
    <scope>NUCLEOTIDE SEQUENCE [LARGE SCALE GENOMIC DNA]</scope>
    <source>
        <strain evidence="7 8">ND07</strain>
    </source>
</reference>
<dbReference type="EMBL" id="CP009455">
    <property type="protein sequence ID" value="AIR89544.1"/>
    <property type="molecule type" value="Genomic_DNA"/>
</dbReference>
<dbReference type="SUPFAM" id="SSF55785">
    <property type="entry name" value="PYP-like sensor domain (PAS domain)"/>
    <property type="match status" value="1"/>
</dbReference>
<dbReference type="RefSeq" id="WP_038412120.1">
    <property type="nucleotide sequence ID" value="NZ_CP009455.1"/>
</dbReference>
<dbReference type="AlphaFoldDB" id="A0A089WQU8"/>
<name>A0A089WQU8_9PSED</name>
<organism evidence="7 8">
    <name type="scientific">Pseudomonas cremoricolorata</name>
    <dbReference type="NCBI Taxonomy" id="157783"/>
    <lineage>
        <taxon>Bacteria</taxon>
        <taxon>Pseudomonadati</taxon>
        <taxon>Pseudomonadota</taxon>
        <taxon>Gammaproteobacteria</taxon>
        <taxon>Pseudomonadales</taxon>
        <taxon>Pseudomonadaceae</taxon>
        <taxon>Pseudomonas</taxon>
    </lineage>
</organism>
<dbReference type="SMART" id="SM00091">
    <property type="entry name" value="PAS"/>
    <property type="match status" value="1"/>
</dbReference>
<dbReference type="InterPro" id="IPR000014">
    <property type="entry name" value="PAS"/>
</dbReference>
<keyword evidence="7" id="KW-0808">Transferase</keyword>
<dbReference type="Pfam" id="PF13426">
    <property type="entry name" value="PAS_9"/>
    <property type="match status" value="1"/>
</dbReference>
<feature type="domain" description="PAC" evidence="6">
    <location>
        <begin position="77"/>
        <end position="131"/>
    </location>
</feature>
<feature type="coiled-coil region" evidence="4">
    <location>
        <begin position="115"/>
        <end position="142"/>
    </location>
</feature>
<keyword evidence="4" id="KW-0175">Coiled coil</keyword>
<dbReference type="PANTHER" id="PTHR47429">
    <property type="entry name" value="PROTEIN TWIN LOV 1"/>
    <property type="match status" value="1"/>
</dbReference>
<keyword evidence="8" id="KW-1185">Reference proteome</keyword>
<dbReference type="eggNOG" id="COG2202">
    <property type="taxonomic scope" value="Bacteria"/>
</dbReference>
<protein>
    <submittedName>
        <fullName evidence="7">Histidine kinase</fullName>
    </submittedName>
</protein>
<dbReference type="InterPro" id="IPR000700">
    <property type="entry name" value="PAS-assoc_C"/>
</dbReference>
<proteinExistence type="predicted"/>
<keyword evidence="2" id="KW-0288">FMN</keyword>
<dbReference type="OrthoDB" id="7991996at2"/>
<feature type="domain" description="PAS" evidence="5">
    <location>
        <begin position="3"/>
        <end position="76"/>
    </location>
</feature>
<keyword evidence="7" id="KW-0418">Kinase</keyword>
<evidence type="ECO:0000313" key="7">
    <source>
        <dbReference type="EMBL" id="AIR89544.1"/>
    </source>
</evidence>
<dbReference type="GO" id="GO:0016301">
    <property type="term" value="F:kinase activity"/>
    <property type="evidence" value="ECO:0007669"/>
    <property type="project" value="UniProtKB-KW"/>
</dbReference>
<dbReference type="PROSITE" id="PS50113">
    <property type="entry name" value="PAC"/>
    <property type="match status" value="1"/>
</dbReference>
<accession>A0A089WQU8</accession>
<dbReference type="InterPro" id="IPR035965">
    <property type="entry name" value="PAS-like_dom_sf"/>
</dbReference>
<dbReference type="SMART" id="SM00086">
    <property type="entry name" value="PAC"/>
    <property type="match status" value="1"/>
</dbReference>
<gene>
    <name evidence="7" type="ORF">LK03_09720</name>
</gene>
<dbReference type="Gene3D" id="3.30.450.20">
    <property type="entry name" value="PAS domain"/>
    <property type="match status" value="1"/>
</dbReference>
<evidence type="ECO:0000256" key="4">
    <source>
        <dbReference type="SAM" id="Coils"/>
    </source>
</evidence>
<sequence length="145" mass="16489">MINAQLLQSMVEACNDGIVVTEREGEDTILIYMNPAFERLTGYSSSEVLYQDCRFLQGDDRDQLARARIRRALAAGQPCREILRNYRRDGSAFWNELSIAPVHTPGDPRVYYIGVQKDVTRQVELERQLAEAQARLAALQADLQD</sequence>
<dbReference type="PANTHER" id="PTHR47429:SF2">
    <property type="entry name" value="PROTEIN TWIN LOV 1"/>
    <property type="match status" value="1"/>
</dbReference>
<dbReference type="Proteomes" id="UP000029493">
    <property type="component" value="Chromosome"/>
</dbReference>
<evidence type="ECO:0000256" key="1">
    <source>
        <dbReference type="ARBA" id="ARBA00022630"/>
    </source>
</evidence>
<dbReference type="PROSITE" id="PS50112">
    <property type="entry name" value="PAS"/>
    <property type="match status" value="1"/>
</dbReference>
<keyword evidence="3" id="KW-0157">Chromophore</keyword>
<dbReference type="STRING" id="157783.LK03_09720"/>
<evidence type="ECO:0000256" key="2">
    <source>
        <dbReference type="ARBA" id="ARBA00022643"/>
    </source>
</evidence>
<evidence type="ECO:0000259" key="6">
    <source>
        <dbReference type="PROSITE" id="PS50113"/>
    </source>
</evidence>